<evidence type="ECO:0000256" key="4">
    <source>
        <dbReference type="ARBA" id="ARBA00012140"/>
    </source>
</evidence>
<dbReference type="EMBL" id="UHFX01000003">
    <property type="protein sequence ID" value="SUO03527.1"/>
    <property type="molecule type" value="Genomic_DNA"/>
</dbReference>
<organism evidence="16 17">
    <name type="scientific">Faecalicoccus pleomorphus</name>
    <dbReference type="NCBI Taxonomy" id="1323"/>
    <lineage>
        <taxon>Bacteria</taxon>
        <taxon>Bacillati</taxon>
        <taxon>Bacillota</taxon>
        <taxon>Erysipelotrichia</taxon>
        <taxon>Erysipelotrichales</taxon>
        <taxon>Erysipelotrichaceae</taxon>
        <taxon>Faecalicoccus</taxon>
    </lineage>
</organism>
<evidence type="ECO:0000256" key="3">
    <source>
        <dbReference type="ARBA" id="ARBA00007494"/>
    </source>
</evidence>
<dbReference type="Gene3D" id="1.10.940.10">
    <property type="entry name" value="NusB-like"/>
    <property type="match status" value="1"/>
</dbReference>
<dbReference type="GO" id="GO:0003723">
    <property type="term" value="F:RNA binding"/>
    <property type="evidence" value="ECO:0007669"/>
    <property type="project" value="UniProtKB-UniRule"/>
</dbReference>
<evidence type="ECO:0000259" key="15">
    <source>
        <dbReference type="PROSITE" id="PS51686"/>
    </source>
</evidence>
<keyword evidence="7 14" id="KW-0489">Methyltransferase</keyword>
<evidence type="ECO:0000256" key="8">
    <source>
        <dbReference type="ARBA" id="ARBA00022679"/>
    </source>
</evidence>
<dbReference type="InterPro" id="IPR004573">
    <property type="entry name" value="rRNA_ssu_MeTfrase_B"/>
</dbReference>
<dbReference type="NCBIfam" id="TIGR00563">
    <property type="entry name" value="rsmB"/>
    <property type="match status" value="1"/>
</dbReference>
<keyword evidence="6" id="KW-0698">rRNA processing</keyword>
<evidence type="ECO:0000256" key="12">
    <source>
        <dbReference type="ARBA" id="ARBA00031088"/>
    </source>
</evidence>
<evidence type="ECO:0000256" key="10">
    <source>
        <dbReference type="ARBA" id="ARBA00022884"/>
    </source>
</evidence>
<feature type="domain" description="SAM-dependent MTase RsmB/NOP-type" evidence="15">
    <location>
        <begin position="139"/>
        <end position="409"/>
    </location>
</feature>
<feature type="binding site" evidence="14">
    <location>
        <position position="289"/>
    </location>
    <ligand>
        <name>S-adenosyl-L-methionine</name>
        <dbReference type="ChEBI" id="CHEBI:59789"/>
    </ligand>
</feature>
<dbReference type="AlphaFoldDB" id="A0A380LJV4"/>
<evidence type="ECO:0000313" key="17">
    <source>
        <dbReference type="Proteomes" id="UP000255523"/>
    </source>
</evidence>
<evidence type="ECO:0000256" key="6">
    <source>
        <dbReference type="ARBA" id="ARBA00022552"/>
    </source>
</evidence>
<dbReference type="Pfam" id="PF01029">
    <property type="entry name" value="NusB"/>
    <property type="match status" value="1"/>
</dbReference>
<dbReference type="PROSITE" id="PS51686">
    <property type="entry name" value="SAM_MT_RSMB_NOP"/>
    <property type="match status" value="1"/>
</dbReference>
<dbReference type="OrthoDB" id="9810297at2"/>
<comment type="catalytic activity">
    <reaction evidence="13">
        <text>cytidine(967) in 16S rRNA + S-adenosyl-L-methionine = 5-methylcytidine(967) in 16S rRNA + S-adenosyl-L-homocysteine + H(+)</text>
        <dbReference type="Rhea" id="RHEA:42748"/>
        <dbReference type="Rhea" id="RHEA-COMP:10219"/>
        <dbReference type="Rhea" id="RHEA-COMP:10220"/>
        <dbReference type="ChEBI" id="CHEBI:15378"/>
        <dbReference type="ChEBI" id="CHEBI:57856"/>
        <dbReference type="ChEBI" id="CHEBI:59789"/>
        <dbReference type="ChEBI" id="CHEBI:74483"/>
        <dbReference type="ChEBI" id="CHEBI:82748"/>
        <dbReference type="EC" id="2.1.1.176"/>
    </reaction>
</comment>
<dbReference type="InterPro" id="IPR006027">
    <property type="entry name" value="NusB_RsmB_TIM44"/>
</dbReference>
<dbReference type="SUPFAM" id="SSF48013">
    <property type="entry name" value="NusB-like"/>
    <property type="match status" value="1"/>
</dbReference>
<evidence type="ECO:0000256" key="13">
    <source>
        <dbReference type="ARBA" id="ARBA00047283"/>
    </source>
</evidence>
<dbReference type="GO" id="GO:0005737">
    <property type="term" value="C:cytoplasm"/>
    <property type="evidence" value="ECO:0007669"/>
    <property type="project" value="UniProtKB-SubCell"/>
</dbReference>
<dbReference type="PROSITE" id="PS01153">
    <property type="entry name" value="NOL1_NOP2_SUN"/>
    <property type="match status" value="1"/>
</dbReference>
<keyword evidence="9 14" id="KW-0949">S-adenosyl-L-methionine</keyword>
<evidence type="ECO:0000256" key="7">
    <source>
        <dbReference type="ARBA" id="ARBA00022603"/>
    </source>
</evidence>
<dbReference type="InterPro" id="IPR029063">
    <property type="entry name" value="SAM-dependent_MTases_sf"/>
</dbReference>
<dbReference type="CDD" id="cd02440">
    <property type="entry name" value="AdoMet_MTases"/>
    <property type="match status" value="1"/>
</dbReference>
<comment type="similarity">
    <text evidence="3 14">Belongs to the class I-like SAM-binding methyltransferase superfamily. RsmB/NOP family.</text>
</comment>
<gene>
    <name evidence="16" type="primary">rsmB</name>
    <name evidence="16" type="ORF">NCTC11087_00391</name>
</gene>
<name>A0A380LJV4_9FIRM</name>
<sequence length="409" mass="47020">MRSWVLEALIEVICHGQYSNLYLKHHLKECPSKDRALATHIFYGTLQNYGYLNYCVNQYVKKKIPNRVRILLLMSVYQLFFLDKVPAYAIVNEAVTLTKIKNPSLSGLVNAFLHRVKQKDILLPDQEEEALSILYSVPSWLVYMWKAQYGIQQTKTMLSWTQQILPIYVRRNALCSTIEDFENSMFTSIQDDLYIYHGNDVAAHPYYQQGKMSIQDIGSYEIACFVDAKPGMHVLDTCAAPGTKTMAMAERMKDTGQIVSVDLHAHRVQLIENDAKRLHLQIVKALCKDARDLENLGLFDRVLCDVPCSGYGILARKPDIRLRMKPEDMDALIPLQQDILERGSLHVKENGILVYSTCTINKKENEKQIQSFLKKHTDFVLLEEKTIFPNKGQDGFYMAKLEKQQDSLL</sequence>
<keyword evidence="17" id="KW-1185">Reference proteome</keyword>
<protein>
    <recommendedName>
        <fullName evidence="4">16S rRNA (cytosine(967)-C(5))-methyltransferase</fullName>
        <ecNumber evidence="4">2.1.1.176</ecNumber>
    </recommendedName>
    <alternativeName>
        <fullName evidence="11">16S rRNA m5C967 methyltransferase</fullName>
    </alternativeName>
    <alternativeName>
        <fullName evidence="12">rRNA (cytosine-C(5)-)-methyltransferase RsmB</fullName>
    </alternativeName>
</protein>
<dbReference type="GO" id="GO:0006355">
    <property type="term" value="P:regulation of DNA-templated transcription"/>
    <property type="evidence" value="ECO:0007669"/>
    <property type="project" value="InterPro"/>
</dbReference>
<dbReference type="PANTHER" id="PTHR22807:SF53">
    <property type="entry name" value="RIBOSOMAL RNA SMALL SUBUNIT METHYLTRANSFERASE B-RELATED"/>
    <property type="match status" value="1"/>
</dbReference>
<evidence type="ECO:0000313" key="16">
    <source>
        <dbReference type="EMBL" id="SUO03527.1"/>
    </source>
</evidence>
<evidence type="ECO:0000256" key="14">
    <source>
        <dbReference type="PROSITE-ProRule" id="PRU01023"/>
    </source>
</evidence>
<keyword evidence="8 14" id="KW-0808">Transferase</keyword>
<evidence type="ECO:0000256" key="1">
    <source>
        <dbReference type="ARBA" id="ARBA00002724"/>
    </source>
</evidence>
<comment type="function">
    <text evidence="1">Specifically methylates the cytosine at position 967 (m5C967) of 16S rRNA.</text>
</comment>
<dbReference type="Proteomes" id="UP000255523">
    <property type="component" value="Unassembled WGS sequence"/>
</dbReference>
<dbReference type="InterPro" id="IPR001678">
    <property type="entry name" value="MeTrfase_RsmB-F_NOP2_dom"/>
</dbReference>
<dbReference type="GeneID" id="77461379"/>
<dbReference type="FunFam" id="3.40.50.150:FF:000022">
    <property type="entry name" value="Ribosomal RNA small subunit methyltransferase B"/>
    <property type="match status" value="1"/>
</dbReference>
<dbReference type="PANTHER" id="PTHR22807">
    <property type="entry name" value="NOP2 YEAST -RELATED NOL1/NOP2/FMU SUN DOMAIN-CONTAINING"/>
    <property type="match status" value="1"/>
</dbReference>
<evidence type="ECO:0000256" key="2">
    <source>
        <dbReference type="ARBA" id="ARBA00004496"/>
    </source>
</evidence>
<keyword evidence="10 14" id="KW-0694">RNA-binding</keyword>
<dbReference type="RefSeq" id="WP_022788904.1">
    <property type="nucleotide sequence ID" value="NZ_JACJKL010000012.1"/>
</dbReference>
<dbReference type="InterPro" id="IPR023267">
    <property type="entry name" value="RCMT"/>
</dbReference>
<dbReference type="InterPro" id="IPR018314">
    <property type="entry name" value="RsmB/NOL1/NOP2-like_CS"/>
</dbReference>
<feature type="active site" description="Nucleophile" evidence="14">
    <location>
        <position position="358"/>
    </location>
</feature>
<dbReference type="EC" id="2.1.1.176" evidence="4"/>
<comment type="caution">
    <text evidence="14">Lacks conserved residue(s) required for the propagation of feature annotation.</text>
</comment>
<dbReference type="Pfam" id="PF01189">
    <property type="entry name" value="Methyltr_RsmB-F"/>
    <property type="match status" value="1"/>
</dbReference>
<evidence type="ECO:0000256" key="9">
    <source>
        <dbReference type="ARBA" id="ARBA00022691"/>
    </source>
</evidence>
<evidence type="ECO:0000256" key="11">
    <source>
        <dbReference type="ARBA" id="ARBA00030399"/>
    </source>
</evidence>
<dbReference type="GO" id="GO:0008649">
    <property type="term" value="F:rRNA methyltransferase activity"/>
    <property type="evidence" value="ECO:0007669"/>
    <property type="project" value="InterPro"/>
</dbReference>
<dbReference type="InterPro" id="IPR049560">
    <property type="entry name" value="MeTrfase_RsmB-F_NOP2_cat"/>
</dbReference>
<reference evidence="16 17" key="1">
    <citation type="submission" date="2018-06" db="EMBL/GenBank/DDBJ databases">
        <authorList>
            <consortium name="Pathogen Informatics"/>
            <person name="Doyle S."/>
        </authorList>
    </citation>
    <scope>NUCLEOTIDE SEQUENCE [LARGE SCALE GENOMIC DNA]</scope>
    <source>
        <strain evidence="16 17">NCTC11087</strain>
    </source>
</reference>
<dbReference type="PRINTS" id="PR02008">
    <property type="entry name" value="RCMTFAMILY"/>
</dbReference>
<dbReference type="InterPro" id="IPR035926">
    <property type="entry name" value="NusB-like_sf"/>
</dbReference>
<dbReference type="Gene3D" id="3.40.50.150">
    <property type="entry name" value="Vaccinia Virus protein VP39"/>
    <property type="match status" value="1"/>
</dbReference>
<comment type="subcellular location">
    <subcellularLocation>
        <location evidence="2">Cytoplasm</location>
    </subcellularLocation>
</comment>
<dbReference type="SUPFAM" id="SSF53335">
    <property type="entry name" value="S-adenosyl-L-methionine-dependent methyltransferases"/>
    <property type="match status" value="1"/>
</dbReference>
<dbReference type="NCBIfam" id="NF011494">
    <property type="entry name" value="PRK14902.1"/>
    <property type="match status" value="1"/>
</dbReference>
<feature type="binding site" evidence="14">
    <location>
        <position position="305"/>
    </location>
    <ligand>
        <name>S-adenosyl-L-methionine</name>
        <dbReference type="ChEBI" id="CHEBI:59789"/>
    </ligand>
</feature>
<feature type="binding site" evidence="14">
    <location>
        <position position="262"/>
    </location>
    <ligand>
        <name>S-adenosyl-L-methionine</name>
        <dbReference type="ChEBI" id="CHEBI:59789"/>
    </ligand>
</feature>
<evidence type="ECO:0000256" key="5">
    <source>
        <dbReference type="ARBA" id="ARBA00022490"/>
    </source>
</evidence>
<accession>A0A380LJV4</accession>
<keyword evidence="5" id="KW-0963">Cytoplasm</keyword>
<proteinExistence type="inferred from homology"/>